<sequence>MTKNLSRRRGELSVSEAVGVQQEVGLQLLRRRYETVEAPEELDIKPPTNTRHPPRLGLHFLRCFGLIGSRF</sequence>
<name>A0A4Z2F634_9TELE</name>
<organism evidence="1 2">
    <name type="scientific">Liparis tanakae</name>
    <name type="common">Tanaka's snailfish</name>
    <dbReference type="NCBI Taxonomy" id="230148"/>
    <lineage>
        <taxon>Eukaryota</taxon>
        <taxon>Metazoa</taxon>
        <taxon>Chordata</taxon>
        <taxon>Craniata</taxon>
        <taxon>Vertebrata</taxon>
        <taxon>Euteleostomi</taxon>
        <taxon>Actinopterygii</taxon>
        <taxon>Neopterygii</taxon>
        <taxon>Teleostei</taxon>
        <taxon>Neoteleostei</taxon>
        <taxon>Acanthomorphata</taxon>
        <taxon>Eupercaria</taxon>
        <taxon>Perciformes</taxon>
        <taxon>Cottioidei</taxon>
        <taxon>Cottales</taxon>
        <taxon>Liparidae</taxon>
        <taxon>Liparis</taxon>
    </lineage>
</organism>
<evidence type="ECO:0000313" key="1">
    <source>
        <dbReference type="EMBL" id="TNN36323.1"/>
    </source>
</evidence>
<keyword evidence="2" id="KW-1185">Reference proteome</keyword>
<dbReference type="Proteomes" id="UP000314294">
    <property type="component" value="Unassembled WGS sequence"/>
</dbReference>
<dbReference type="EMBL" id="SRLO01001632">
    <property type="protein sequence ID" value="TNN36323.1"/>
    <property type="molecule type" value="Genomic_DNA"/>
</dbReference>
<proteinExistence type="predicted"/>
<comment type="caution">
    <text evidence="1">The sequence shown here is derived from an EMBL/GenBank/DDBJ whole genome shotgun (WGS) entry which is preliminary data.</text>
</comment>
<gene>
    <name evidence="1" type="ORF">EYF80_053508</name>
</gene>
<protein>
    <submittedName>
        <fullName evidence="1">Uncharacterized protein</fullName>
    </submittedName>
</protein>
<reference evidence="1 2" key="1">
    <citation type="submission" date="2019-03" db="EMBL/GenBank/DDBJ databases">
        <title>First draft genome of Liparis tanakae, snailfish: a comprehensive survey of snailfish specific genes.</title>
        <authorList>
            <person name="Kim W."/>
            <person name="Song I."/>
            <person name="Jeong J.-H."/>
            <person name="Kim D."/>
            <person name="Kim S."/>
            <person name="Ryu S."/>
            <person name="Song J.Y."/>
            <person name="Lee S.K."/>
        </authorList>
    </citation>
    <scope>NUCLEOTIDE SEQUENCE [LARGE SCALE GENOMIC DNA]</scope>
    <source>
        <tissue evidence="1">Muscle</tissue>
    </source>
</reference>
<evidence type="ECO:0000313" key="2">
    <source>
        <dbReference type="Proteomes" id="UP000314294"/>
    </source>
</evidence>
<dbReference type="AlphaFoldDB" id="A0A4Z2F634"/>
<accession>A0A4Z2F634</accession>